<gene>
    <name evidence="10" type="ORF">GRI58_01950</name>
</gene>
<keyword evidence="8" id="KW-0812">Transmembrane</keyword>
<comment type="catalytic activity">
    <reaction evidence="1 5 6">
        <text>[protein]-peptidylproline (omega=180) = [protein]-peptidylproline (omega=0)</text>
        <dbReference type="Rhea" id="RHEA:16237"/>
        <dbReference type="Rhea" id="RHEA-COMP:10747"/>
        <dbReference type="Rhea" id="RHEA-COMP:10748"/>
        <dbReference type="ChEBI" id="CHEBI:83833"/>
        <dbReference type="ChEBI" id="CHEBI:83834"/>
        <dbReference type="EC" id="5.2.1.8"/>
    </reaction>
</comment>
<evidence type="ECO:0000256" key="4">
    <source>
        <dbReference type="ARBA" id="ARBA00023235"/>
    </source>
</evidence>
<dbReference type="InterPro" id="IPR046357">
    <property type="entry name" value="PPIase_dom_sf"/>
</dbReference>
<sequence length="188" mass="19925">MTEVTRVPLQPIAKGSLTKLWLGVIIAILIGAGVAWAAAPHVQTLDGGTTVETLKQGEGPSPTKADIALVNYKGTLTDGKVFDQSQNAPLQVDGVVPGFSEALQVMQKGGKYRVRIPAAQAYGADEKTNPQTGEVVIPANSDLVFEVELVDFRSQQEIMRMMQQQQMMQQMQQGGAGGPGGPNPSAPQ</sequence>
<dbReference type="Gene3D" id="3.10.50.40">
    <property type="match status" value="1"/>
</dbReference>
<evidence type="ECO:0000256" key="3">
    <source>
        <dbReference type="ARBA" id="ARBA00023110"/>
    </source>
</evidence>
<dbReference type="EC" id="5.2.1.8" evidence="6"/>
<evidence type="ECO:0000259" key="9">
    <source>
        <dbReference type="PROSITE" id="PS50059"/>
    </source>
</evidence>
<comment type="similarity">
    <text evidence="2 6">Belongs to the FKBP-type PPIase family.</text>
</comment>
<dbReference type="GO" id="GO:0003755">
    <property type="term" value="F:peptidyl-prolyl cis-trans isomerase activity"/>
    <property type="evidence" value="ECO:0007669"/>
    <property type="project" value="UniProtKB-UniRule"/>
</dbReference>
<dbReference type="PANTHER" id="PTHR43811">
    <property type="entry name" value="FKBP-TYPE PEPTIDYL-PROLYL CIS-TRANS ISOMERASE FKPA"/>
    <property type="match status" value="1"/>
</dbReference>
<dbReference type="RefSeq" id="WP_160751859.1">
    <property type="nucleotide sequence ID" value="NZ_WTYA01000001.1"/>
</dbReference>
<proteinExistence type="inferred from homology"/>
<dbReference type="Proteomes" id="UP000439780">
    <property type="component" value="Unassembled WGS sequence"/>
</dbReference>
<dbReference type="InterPro" id="IPR001179">
    <property type="entry name" value="PPIase_FKBP_dom"/>
</dbReference>
<keyword evidence="8" id="KW-1133">Transmembrane helix</keyword>
<evidence type="ECO:0000256" key="1">
    <source>
        <dbReference type="ARBA" id="ARBA00000971"/>
    </source>
</evidence>
<evidence type="ECO:0000313" key="10">
    <source>
        <dbReference type="EMBL" id="MXP27584.1"/>
    </source>
</evidence>
<evidence type="ECO:0000256" key="8">
    <source>
        <dbReference type="SAM" id="Phobius"/>
    </source>
</evidence>
<feature type="transmembrane region" description="Helical" evidence="8">
    <location>
        <begin position="20"/>
        <end position="39"/>
    </location>
</feature>
<evidence type="ECO:0000256" key="5">
    <source>
        <dbReference type="PROSITE-ProRule" id="PRU00277"/>
    </source>
</evidence>
<dbReference type="Pfam" id="PF00254">
    <property type="entry name" value="FKBP_C"/>
    <property type="match status" value="1"/>
</dbReference>
<dbReference type="PANTHER" id="PTHR43811:SF23">
    <property type="entry name" value="FKBP-TYPE 22 KDA PEPTIDYL-PROLYL CIS-TRANS ISOMERASE"/>
    <property type="match status" value="1"/>
</dbReference>
<protein>
    <recommendedName>
        <fullName evidence="6">Peptidyl-prolyl cis-trans isomerase</fullName>
        <ecNumber evidence="6">5.2.1.8</ecNumber>
    </recommendedName>
</protein>
<dbReference type="SUPFAM" id="SSF54534">
    <property type="entry name" value="FKBP-like"/>
    <property type="match status" value="1"/>
</dbReference>
<keyword evidence="3 5" id="KW-0697">Rotamase</keyword>
<evidence type="ECO:0000256" key="2">
    <source>
        <dbReference type="ARBA" id="ARBA00006577"/>
    </source>
</evidence>
<feature type="domain" description="PPIase FKBP-type" evidence="9">
    <location>
        <begin position="65"/>
        <end position="153"/>
    </location>
</feature>
<evidence type="ECO:0000256" key="6">
    <source>
        <dbReference type="RuleBase" id="RU003915"/>
    </source>
</evidence>
<dbReference type="PROSITE" id="PS50059">
    <property type="entry name" value="FKBP_PPIASE"/>
    <property type="match status" value="1"/>
</dbReference>
<dbReference type="OrthoDB" id="9812109at2"/>
<feature type="region of interest" description="Disordered" evidence="7">
    <location>
        <begin position="165"/>
        <end position="188"/>
    </location>
</feature>
<evidence type="ECO:0000313" key="11">
    <source>
        <dbReference type="Proteomes" id="UP000439780"/>
    </source>
</evidence>
<reference evidence="10 11" key="1">
    <citation type="submission" date="2019-12" db="EMBL/GenBank/DDBJ databases">
        <title>Genomic-based taxomic classification of the family Erythrobacteraceae.</title>
        <authorList>
            <person name="Xu L."/>
        </authorList>
    </citation>
    <scope>NUCLEOTIDE SEQUENCE [LARGE SCALE GENOMIC DNA]</scope>
    <source>
        <strain evidence="10 11">KEMB 9005-328</strain>
    </source>
</reference>
<dbReference type="EMBL" id="WTYA01000001">
    <property type="protein sequence ID" value="MXP27584.1"/>
    <property type="molecule type" value="Genomic_DNA"/>
</dbReference>
<keyword evidence="11" id="KW-1185">Reference proteome</keyword>
<accession>A0A845AD28</accession>
<keyword evidence="4 5" id="KW-0413">Isomerase</keyword>
<dbReference type="AlphaFoldDB" id="A0A845AD28"/>
<keyword evidence="8" id="KW-0472">Membrane</keyword>
<evidence type="ECO:0000256" key="7">
    <source>
        <dbReference type="SAM" id="MobiDB-lite"/>
    </source>
</evidence>
<comment type="caution">
    <text evidence="10">The sequence shown here is derived from an EMBL/GenBank/DDBJ whole genome shotgun (WGS) entry which is preliminary data.</text>
</comment>
<organism evidence="10 11">
    <name type="scientific">Qipengyuania algicida</name>
    <dbReference type="NCBI Taxonomy" id="1836209"/>
    <lineage>
        <taxon>Bacteria</taxon>
        <taxon>Pseudomonadati</taxon>
        <taxon>Pseudomonadota</taxon>
        <taxon>Alphaproteobacteria</taxon>
        <taxon>Sphingomonadales</taxon>
        <taxon>Erythrobacteraceae</taxon>
        <taxon>Qipengyuania</taxon>
    </lineage>
</organism>
<name>A0A845AD28_9SPHN</name>